<dbReference type="SUPFAM" id="SSF101941">
    <property type="entry name" value="NAC domain"/>
    <property type="match status" value="1"/>
</dbReference>
<gene>
    <name evidence="8" type="ORF">ACJRO7_027154</name>
</gene>
<organism evidence="8 9">
    <name type="scientific">Eucalyptus globulus</name>
    <name type="common">Tasmanian blue gum</name>
    <dbReference type="NCBI Taxonomy" id="34317"/>
    <lineage>
        <taxon>Eukaryota</taxon>
        <taxon>Viridiplantae</taxon>
        <taxon>Streptophyta</taxon>
        <taxon>Embryophyta</taxon>
        <taxon>Tracheophyta</taxon>
        <taxon>Spermatophyta</taxon>
        <taxon>Magnoliopsida</taxon>
        <taxon>eudicotyledons</taxon>
        <taxon>Gunneridae</taxon>
        <taxon>Pentapetalae</taxon>
        <taxon>rosids</taxon>
        <taxon>malvids</taxon>
        <taxon>Myrtales</taxon>
        <taxon>Myrtaceae</taxon>
        <taxon>Myrtoideae</taxon>
        <taxon>Eucalypteae</taxon>
        <taxon>Eucalyptus</taxon>
    </lineage>
</organism>
<protein>
    <recommendedName>
        <fullName evidence="7">NAC domain-containing protein</fullName>
    </recommendedName>
</protein>
<feature type="compositionally biased region" description="Polar residues" evidence="6">
    <location>
        <begin position="164"/>
        <end position="180"/>
    </location>
</feature>
<dbReference type="Gene3D" id="2.170.150.80">
    <property type="entry name" value="NAC domain"/>
    <property type="match status" value="1"/>
</dbReference>
<evidence type="ECO:0000256" key="3">
    <source>
        <dbReference type="ARBA" id="ARBA00023125"/>
    </source>
</evidence>
<accession>A0ABD3JR68</accession>
<comment type="subcellular location">
    <subcellularLocation>
        <location evidence="1">Nucleus</location>
    </subcellularLocation>
</comment>
<dbReference type="GO" id="GO:0005634">
    <property type="term" value="C:nucleus"/>
    <property type="evidence" value="ECO:0007669"/>
    <property type="project" value="UniProtKB-SubCell"/>
</dbReference>
<dbReference type="PANTHER" id="PTHR31989">
    <property type="entry name" value="NAC DOMAIN-CONTAINING PROTEIN 82-RELATED"/>
    <property type="match status" value="1"/>
</dbReference>
<keyword evidence="2" id="KW-0805">Transcription regulation</keyword>
<comment type="caution">
    <text evidence="8">The sequence shown here is derived from an EMBL/GenBank/DDBJ whole genome shotgun (WGS) entry which is preliminary data.</text>
</comment>
<sequence length="271" mass="31114">MAESTGAWPVGLRFKPTEEELVHHYLTKKLRGELETICLIPELYIYNWEPLDLFILYDALSSIPSDGRECFFFCPRGRERKTEHGFWKETSKKRVIRAPDTGKPIGTKRILVYYEGRQPHGHKTDVAMHEYLLNLNVSDGEISDPTALALCRFINRKGKKEQLATASTSTDSSGPSNLNDNENEETQEISTQASTGFTMESDHLNEMSNSNLSDQNVPTPDQQPQMSEEQLLSHDQHWHFDEPSDGHYHMPYSPNDYIDLSDLFKFDENKD</sequence>
<feature type="domain" description="NAC" evidence="7">
    <location>
        <begin position="8"/>
        <end position="156"/>
    </location>
</feature>
<reference evidence="8 9" key="1">
    <citation type="submission" date="2024-11" db="EMBL/GenBank/DDBJ databases">
        <title>Chromosome-level genome assembly of Eucalyptus globulus Labill. provides insights into its genome evolution.</title>
        <authorList>
            <person name="Li X."/>
        </authorList>
    </citation>
    <scope>NUCLEOTIDE SEQUENCE [LARGE SCALE GENOMIC DNA]</scope>
    <source>
        <strain evidence="8">CL2024</strain>
        <tissue evidence="8">Fresh tender leaves</tissue>
    </source>
</reference>
<evidence type="ECO:0000256" key="1">
    <source>
        <dbReference type="ARBA" id="ARBA00004123"/>
    </source>
</evidence>
<keyword evidence="5" id="KW-0539">Nucleus</keyword>
<dbReference type="Proteomes" id="UP001634007">
    <property type="component" value="Unassembled WGS sequence"/>
</dbReference>
<proteinExistence type="predicted"/>
<evidence type="ECO:0000256" key="5">
    <source>
        <dbReference type="ARBA" id="ARBA00023242"/>
    </source>
</evidence>
<feature type="compositionally biased region" description="Polar residues" evidence="6">
    <location>
        <begin position="206"/>
        <end position="230"/>
    </location>
</feature>
<dbReference type="EMBL" id="JBJKBG010000007">
    <property type="protein sequence ID" value="KAL3730105.1"/>
    <property type="molecule type" value="Genomic_DNA"/>
</dbReference>
<dbReference type="InterPro" id="IPR036093">
    <property type="entry name" value="NAC_dom_sf"/>
</dbReference>
<evidence type="ECO:0000256" key="6">
    <source>
        <dbReference type="SAM" id="MobiDB-lite"/>
    </source>
</evidence>
<keyword evidence="4" id="KW-0804">Transcription</keyword>
<dbReference type="PROSITE" id="PS51005">
    <property type="entry name" value="NAC"/>
    <property type="match status" value="1"/>
</dbReference>
<dbReference type="AlphaFoldDB" id="A0ABD3JR68"/>
<evidence type="ECO:0000313" key="9">
    <source>
        <dbReference type="Proteomes" id="UP001634007"/>
    </source>
</evidence>
<evidence type="ECO:0000256" key="4">
    <source>
        <dbReference type="ARBA" id="ARBA00023163"/>
    </source>
</evidence>
<dbReference type="InterPro" id="IPR003441">
    <property type="entry name" value="NAC-dom"/>
</dbReference>
<evidence type="ECO:0000259" key="7">
    <source>
        <dbReference type="PROSITE" id="PS51005"/>
    </source>
</evidence>
<feature type="compositionally biased region" description="Basic and acidic residues" evidence="6">
    <location>
        <begin position="231"/>
        <end position="248"/>
    </location>
</feature>
<dbReference type="GO" id="GO:0003677">
    <property type="term" value="F:DNA binding"/>
    <property type="evidence" value="ECO:0007669"/>
    <property type="project" value="UniProtKB-KW"/>
</dbReference>
<dbReference type="Pfam" id="PF02365">
    <property type="entry name" value="NAM"/>
    <property type="match status" value="1"/>
</dbReference>
<keyword evidence="3" id="KW-0238">DNA-binding</keyword>
<name>A0ABD3JR68_EUCGL</name>
<feature type="region of interest" description="Disordered" evidence="6">
    <location>
        <begin position="161"/>
        <end position="189"/>
    </location>
</feature>
<keyword evidence="9" id="KW-1185">Reference proteome</keyword>
<evidence type="ECO:0000313" key="8">
    <source>
        <dbReference type="EMBL" id="KAL3730105.1"/>
    </source>
</evidence>
<feature type="region of interest" description="Disordered" evidence="6">
    <location>
        <begin position="204"/>
        <end position="254"/>
    </location>
</feature>
<evidence type="ECO:0000256" key="2">
    <source>
        <dbReference type="ARBA" id="ARBA00023015"/>
    </source>
</evidence>